<accession>A0A7Z8YG05</accession>
<dbReference type="InterPro" id="IPR007492">
    <property type="entry name" value="LytTR_DNA-bd_dom"/>
</dbReference>
<dbReference type="EMBL" id="UYIQ01000001">
    <property type="protein sequence ID" value="VDG82720.1"/>
    <property type="molecule type" value="Genomic_DNA"/>
</dbReference>
<organism evidence="4 5">
    <name type="scientific">Capnocytophaga ochracea</name>
    <dbReference type="NCBI Taxonomy" id="1018"/>
    <lineage>
        <taxon>Bacteria</taxon>
        <taxon>Pseudomonadati</taxon>
        <taxon>Bacteroidota</taxon>
        <taxon>Flavobacteriia</taxon>
        <taxon>Flavobacteriales</taxon>
        <taxon>Flavobacteriaceae</taxon>
        <taxon>Capnocytophaga</taxon>
    </lineage>
</organism>
<dbReference type="PANTHER" id="PTHR37299:SF1">
    <property type="entry name" value="STAGE 0 SPORULATION PROTEIN A HOMOLOG"/>
    <property type="match status" value="1"/>
</dbReference>
<dbReference type="PANTHER" id="PTHR37299">
    <property type="entry name" value="TRANSCRIPTIONAL REGULATOR-RELATED"/>
    <property type="match status" value="1"/>
</dbReference>
<protein>
    <submittedName>
        <fullName evidence="4">Sensory transduction protein lytR</fullName>
    </submittedName>
</protein>
<dbReference type="Proteomes" id="UP000276733">
    <property type="component" value="Unassembled WGS sequence"/>
</dbReference>
<comment type="caution">
    <text evidence="4">The sequence shown here is derived from an EMBL/GenBank/DDBJ whole genome shotgun (WGS) entry which is preliminary data.</text>
</comment>
<dbReference type="PROSITE" id="PS50110">
    <property type="entry name" value="RESPONSE_REGULATORY"/>
    <property type="match status" value="1"/>
</dbReference>
<evidence type="ECO:0000313" key="4">
    <source>
        <dbReference type="EMBL" id="VDG82720.1"/>
    </source>
</evidence>
<dbReference type="GO" id="GO:0003677">
    <property type="term" value="F:DNA binding"/>
    <property type="evidence" value="ECO:0007669"/>
    <property type="project" value="InterPro"/>
</dbReference>
<evidence type="ECO:0000259" key="3">
    <source>
        <dbReference type="PROSITE" id="PS50930"/>
    </source>
</evidence>
<dbReference type="InterPro" id="IPR046947">
    <property type="entry name" value="LytR-like"/>
</dbReference>
<evidence type="ECO:0000259" key="2">
    <source>
        <dbReference type="PROSITE" id="PS50110"/>
    </source>
</evidence>
<feature type="domain" description="Response regulatory" evidence="2">
    <location>
        <begin position="2"/>
        <end position="113"/>
    </location>
</feature>
<sequence length="232" mass="27023">MNCLIIDDEPLARIGMEHLIRQYSNLKVVGTFKNAVGVADFLKKNEVHLLFLDIEMPEINGLELAKILPEQTLVIFTTAYSQYALDSYEVDALDYLVKPITPERFKKAVAKAESYHQLLTNHKTDFEAIDTQCISIRANRRNYRIPHNDILYIEALKDYVIIHTFTDKYITWINLKNIHSQLPESVFVRVNKSYVVNIQHVTSYTYQFVYVGETEIPIGRTYQEEFLAQLKE</sequence>
<dbReference type="InterPro" id="IPR001789">
    <property type="entry name" value="Sig_transdc_resp-reg_receiver"/>
</dbReference>
<feature type="modified residue" description="4-aspartylphosphate" evidence="1">
    <location>
        <position position="53"/>
    </location>
</feature>
<dbReference type="AlphaFoldDB" id="A0A7Z8YG05"/>
<feature type="domain" description="HTH LytTR-type" evidence="3">
    <location>
        <begin position="134"/>
        <end position="232"/>
    </location>
</feature>
<dbReference type="SUPFAM" id="SSF52172">
    <property type="entry name" value="CheY-like"/>
    <property type="match status" value="1"/>
</dbReference>
<name>A0A7Z8YG05_CAPOC</name>
<gene>
    <name evidence="4" type="primary">lytR</name>
    <name evidence="4" type="ORF">NCTC11458_02023</name>
</gene>
<dbReference type="Pfam" id="PF04397">
    <property type="entry name" value="LytTR"/>
    <property type="match status" value="1"/>
</dbReference>
<evidence type="ECO:0000256" key="1">
    <source>
        <dbReference type="PROSITE-ProRule" id="PRU00169"/>
    </source>
</evidence>
<dbReference type="Gene3D" id="2.40.50.1020">
    <property type="entry name" value="LytTr DNA-binding domain"/>
    <property type="match status" value="1"/>
</dbReference>
<proteinExistence type="predicted"/>
<dbReference type="InterPro" id="IPR011006">
    <property type="entry name" value="CheY-like_superfamily"/>
</dbReference>
<dbReference type="RefSeq" id="WP_181832010.1">
    <property type="nucleotide sequence ID" value="NZ_UYIQ01000001.1"/>
</dbReference>
<dbReference type="Pfam" id="PF00072">
    <property type="entry name" value="Response_reg"/>
    <property type="match status" value="1"/>
</dbReference>
<dbReference type="PROSITE" id="PS50930">
    <property type="entry name" value="HTH_LYTTR"/>
    <property type="match status" value="1"/>
</dbReference>
<evidence type="ECO:0000313" key="5">
    <source>
        <dbReference type="Proteomes" id="UP000276733"/>
    </source>
</evidence>
<keyword evidence="1" id="KW-0597">Phosphoprotein</keyword>
<dbReference type="SMART" id="SM00850">
    <property type="entry name" value="LytTR"/>
    <property type="match status" value="1"/>
</dbReference>
<dbReference type="Gene3D" id="3.40.50.2300">
    <property type="match status" value="1"/>
</dbReference>
<dbReference type="GO" id="GO:0000156">
    <property type="term" value="F:phosphorelay response regulator activity"/>
    <property type="evidence" value="ECO:0007669"/>
    <property type="project" value="InterPro"/>
</dbReference>
<reference evidence="4 5" key="1">
    <citation type="submission" date="2018-11" db="EMBL/GenBank/DDBJ databases">
        <authorList>
            <consortium name="Pathogen Informatics"/>
        </authorList>
    </citation>
    <scope>NUCLEOTIDE SEQUENCE [LARGE SCALE GENOMIC DNA]</scope>
    <source>
        <strain evidence="4 5">NCTC11458</strain>
    </source>
</reference>
<dbReference type="SMART" id="SM00448">
    <property type="entry name" value="REC"/>
    <property type="match status" value="1"/>
</dbReference>